<dbReference type="NCBIfam" id="TIGR02870">
    <property type="entry name" value="spore_II_D"/>
    <property type="match status" value="1"/>
</dbReference>
<dbReference type="AlphaFoldDB" id="A0A845SLH7"/>
<evidence type="ECO:0000313" key="4">
    <source>
        <dbReference type="EMBL" id="NDO37659.1"/>
    </source>
</evidence>
<accession>A0A845SLH7</accession>
<dbReference type="EMBL" id="QXWZ01000008">
    <property type="protein sequence ID" value="NBI78553.1"/>
    <property type="molecule type" value="Genomic_DNA"/>
</dbReference>
<feature type="domain" description="Sporulation stage II protein D amidase enhancer LytB N-terminal" evidence="2">
    <location>
        <begin position="96"/>
        <end position="198"/>
    </location>
</feature>
<feature type="compositionally biased region" description="Polar residues" evidence="1">
    <location>
        <begin position="66"/>
        <end position="81"/>
    </location>
</feature>
<evidence type="ECO:0000313" key="3">
    <source>
        <dbReference type="EMBL" id="NBI78553.1"/>
    </source>
</evidence>
<sequence length="377" mass="40448">MYSFKNKGGSAMRYNLFAGVVFAAAMFLIPLMALNEGIWEQAGATPTSSAPPKAPDMQAADMQAPESESSQAAKQEGLQTPVAQVDDSGFRILDERTGKVFEVSAQDYVRGALAAEMPPTFHPEALKAQAVAAHTYALNLKQSRRAAEEPDPALKGADFTADPADWKTYTTKELFYERYGTLADAWWKTICEAADAACPYIMLYDDEPIVAAYHSMSSGTTEDASNVWLSGVPYLVPVDSFGDTLAPDYTTTETFTAEQVRQALMDGCPDVALGDDPSSWLTVEERSPSGYVTELSAGGQTISGADLRGMLGLRSSDFSIACDGTSFTFTVNGYGHGVGLSQYGADYMARQGATFDEILSHYYKGAQLAVVKGQSGT</sequence>
<evidence type="ECO:0000313" key="6">
    <source>
        <dbReference type="Proteomes" id="UP000462501"/>
    </source>
</evidence>
<dbReference type="EMBL" id="VIQT01000001">
    <property type="protein sequence ID" value="NDO37659.1"/>
    <property type="molecule type" value="Genomic_DNA"/>
</dbReference>
<dbReference type="Proteomes" id="UP000462501">
    <property type="component" value="Unassembled WGS sequence"/>
</dbReference>
<evidence type="ECO:0000313" key="5">
    <source>
        <dbReference type="Proteomes" id="UP000446348"/>
    </source>
</evidence>
<dbReference type="InterPro" id="IPR013486">
    <property type="entry name" value="SpoIID/LytB"/>
</dbReference>
<evidence type="ECO:0000256" key="1">
    <source>
        <dbReference type="SAM" id="MobiDB-lite"/>
    </source>
</evidence>
<dbReference type="Proteomes" id="UP000446348">
    <property type="component" value="Unassembled WGS sequence"/>
</dbReference>
<name>A0A845SLH7_9FIRM</name>
<dbReference type="GO" id="GO:0030435">
    <property type="term" value="P:sporulation resulting in formation of a cellular spore"/>
    <property type="evidence" value="ECO:0007669"/>
    <property type="project" value="InterPro"/>
</dbReference>
<feature type="region of interest" description="Disordered" evidence="1">
    <location>
        <begin position="43"/>
        <end position="81"/>
    </location>
</feature>
<dbReference type="InterPro" id="IPR014225">
    <property type="entry name" value="Spore_II_D_firmicutes"/>
</dbReference>
<reference evidence="3 5" key="1">
    <citation type="submission" date="2018-08" db="EMBL/GenBank/DDBJ databases">
        <title>Murine metabolic-syndrome-specific gut microbial biobank.</title>
        <authorList>
            <person name="Liu C."/>
        </authorList>
    </citation>
    <scope>NUCLEOTIDE SEQUENCE [LARGE SCALE GENOMIC DNA]</scope>
    <source>
        <strain evidence="3 5">X69</strain>
    </source>
</reference>
<dbReference type="NCBIfam" id="TIGR02669">
    <property type="entry name" value="SpoIID_LytB"/>
    <property type="match status" value="1"/>
</dbReference>
<protein>
    <submittedName>
        <fullName evidence="4">Stage II sporulation protein D</fullName>
    </submittedName>
</protein>
<organism evidence="4 6">
    <name type="scientific">Anaerotruncus colihominis</name>
    <dbReference type="NCBI Taxonomy" id="169435"/>
    <lineage>
        <taxon>Bacteria</taxon>
        <taxon>Bacillati</taxon>
        <taxon>Bacillota</taxon>
        <taxon>Clostridia</taxon>
        <taxon>Eubacteriales</taxon>
        <taxon>Oscillospiraceae</taxon>
        <taxon>Anaerotruncus</taxon>
    </lineage>
</organism>
<evidence type="ECO:0000259" key="2">
    <source>
        <dbReference type="Pfam" id="PF08486"/>
    </source>
</evidence>
<gene>
    <name evidence="4" type="primary">spoIID</name>
    <name evidence="3" type="ORF">D3Z39_06675</name>
    <name evidence="4" type="ORF">FMM72_00095</name>
</gene>
<dbReference type="InterPro" id="IPR013693">
    <property type="entry name" value="SpoIID/LytB_N"/>
</dbReference>
<reference evidence="4 6" key="2">
    <citation type="submission" date="2019-06" db="EMBL/GenBank/DDBJ databases">
        <title>Draft genome sequences of 15 bacterial species constituting the stable defined intestinal microbiota of the GM15 gnotobiotic mouse model.</title>
        <authorList>
            <person name="Elie C."/>
            <person name="Mathieu A."/>
            <person name="Saliou A."/>
            <person name="Darnaud M."/>
            <person name="Leulier F."/>
            <person name="Tamellini A."/>
        </authorList>
    </citation>
    <scope>NUCLEOTIDE SEQUENCE [LARGE SCALE GENOMIC DNA]</scope>
    <source>
        <strain evidence="4 6">JM4-15</strain>
    </source>
</reference>
<proteinExistence type="predicted"/>
<comment type="caution">
    <text evidence="4">The sequence shown here is derived from an EMBL/GenBank/DDBJ whole genome shotgun (WGS) entry which is preliminary data.</text>
</comment>
<dbReference type="Pfam" id="PF08486">
    <property type="entry name" value="SpoIID"/>
    <property type="match status" value="1"/>
</dbReference>